<dbReference type="PANTHER" id="PTHR43877">
    <property type="entry name" value="AMINOALKYLPHOSPHONATE N-ACETYLTRANSFERASE-RELATED-RELATED"/>
    <property type="match status" value="1"/>
</dbReference>
<reference evidence="4 5" key="1">
    <citation type="submission" date="2020-04" db="EMBL/GenBank/DDBJ databases">
        <title>Paenibacillus algicola sp. nov., a novel marine bacterium producing alginate lyase.</title>
        <authorList>
            <person name="Huang H."/>
        </authorList>
    </citation>
    <scope>NUCLEOTIDE SEQUENCE [LARGE SCALE GENOMIC DNA]</scope>
    <source>
        <strain evidence="4 5">L7-75</strain>
    </source>
</reference>
<dbReference type="CDD" id="cd04301">
    <property type="entry name" value="NAT_SF"/>
    <property type="match status" value="1"/>
</dbReference>
<organism evidence="4 5">
    <name type="scientific">Paenibacillus lemnae</name>
    <dbReference type="NCBI Taxonomy" id="1330551"/>
    <lineage>
        <taxon>Bacteria</taxon>
        <taxon>Bacillati</taxon>
        <taxon>Bacillota</taxon>
        <taxon>Bacilli</taxon>
        <taxon>Bacillales</taxon>
        <taxon>Paenibacillaceae</taxon>
        <taxon>Paenibacillus</taxon>
    </lineage>
</organism>
<dbReference type="SUPFAM" id="SSF55729">
    <property type="entry name" value="Acyl-CoA N-acyltransferases (Nat)"/>
    <property type="match status" value="1"/>
</dbReference>
<feature type="domain" description="N-acetyltransferase" evidence="3">
    <location>
        <begin position="1"/>
        <end position="148"/>
    </location>
</feature>
<protein>
    <submittedName>
        <fullName evidence="4">GNAT family N-acetyltransferase</fullName>
    </submittedName>
</protein>
<evidence type="ECO:0000313" key="5">
    <source>
        <dbReference type="Proteomes" id="UP000565468"/>
    </source>
</evidence>
<dbReference type="AlphaFoldDB" id="A0A848M649"/>
<comment type="caution">
    <text evidence="4">The sequence shown here is derived from an EMBL/GenBank/DDBJ whole genome shotgun (WGS) entry which is preliminary data.</text>
</comment>
<proteinExistence type="predicted"/>
<accession>A0A848M649</accession>
<dbReference type="Pfam" id="PF00583">
    <property type="entry name" value="Acetyltransf_1"/>
    <property type="match status" value="1"/>
</dbReference>
<dbReference type="Gene3D" id="3.40.630.30">
    <property type="match status" value="1"/>
</dbReference>
<dbReference type="Proteomes" id="UP000565468">
    <property type="component" value="Unassembled WGS sequence"/>
</dbReference>
<dbReference type="EMBL" id="JABBPN010000007">
    <property type="protein sequence ID" value="NMO96086.1"/>
    <property type="molecule type" value="Genomic_DNA"/>
</dbReference>
<dbReference type="InterPro" id="IPR000182">
    <property type="entry name" value="GNAT_dom"/>
</dbReference>
<evidence type="ECO:0000259" key="3">
    <source>
        <dbReference type="PROSITE" id="PS51186"/>
    </source>
</evidence>
<evidence type="ECO:0000256" key="1">
    <source>
        <dbReference type="ARBA" id="ARBA00022679"/>
    </source>
</evidence>
<dbReference type="InterPro" id="IPR016181">
    <property type="entry name" value="Acyl_CoA_acyltransferase"/>
</dbReference>
<dbReference type="InterPro" id="IPR050832">
    <property type="entry name" value="Bact_Acetyltransf"/>
</dbReference>
<keyword evidence="1 4" id="KW-0808">Transferase</keyword>
<evidence type="ECO:0000313" key="4">
    <source>
        <dbReference type="EMBL" id="NMO96086.1"/>
    </source>
</evidence>
<keyword evidence="5" id="KW-1185">Reference proteome</keyword>
<gene>
    <name evidence="4" type="ORF">HII30_09930</name>
</gene>
<dbReference type="GO" id="GO:0016747">
    <property type="term" value="F:acyltransferase activity, transferring groups other than amino-acyl groups"/>
    <property type="evidence" value="ECO:0007669"/>
    <property type="project" value="InterPro"/>
</dbReference>
<dbReference type="PROSITE" id="PS51186">
    <property type="entry name" value="GNAT"/>
    <property type="match status" value="1"/>
</dbReference>
<evidence type="ECO:0000256" key="2">
    <source>
        <dbReference type="ARBA" id="ARBA00023315"/>
    </source>
</evidence>
<keyword evidence="2" id="KW-0012">Acyltransferase</keyword>
<dbReference type="RefSeq" id="WP_169504922.1">
    <property type="nucleotide sequence ID" value="NZ_JABBPN010000007.1"/>
</dbReference>
<sequence length="148" mass="16812">MIRYRRPGLDDPVILQLIETQLVPLSTLSPMELDSIRKEMPARLRRGVTLIASNGAEDAPVGFIHFMMHGELVYIDMLAVAPAVQRKRWGASLMAQAEVFARSRGCTRAKVMVDSSNKKGLLFYRKLGYNTLRFITTNHCFEMEKLLL</sequence>
<dbReference type="PANTHER" id="PTHR43877:SF2">
    <property type="entry name" value="AMINOALKYLPHOSPHONATE N-ACETYLTRANSFERASE-RELATED"/>
    <property type="match status" value="1"/>
</dbReference>
<name>A0A848M649_PAELE</name>